<protein>
    <submittedName>
        <fullName evidence="2">Uncharacterized protein</fullName>
    </submittedName>
</protein>
<name>A0A8H4R551_9HELO</name>
<gene>
    <name evidence="2" type="ORF">G7Y89_g14437</name>
</gene>
<sequence>MRFRITLLTLCFALVGVNAQTTVVDKCPKTEYACLDVINSSQCIEQLIIEHPANVTKAALVKCVEFDGAVTNITGAAKVILQMERQLDGI</sequence>
<proteinExistence type="predicted"/>
<feature type="signal peptide" evidence="1">
    <location>
        <begin position="1"/>
        <end position="19"/>
    </location>
</feature>
<evidence type="ECO:0000256" key="1">
    <source>
        <dbReference type="SAM" id="SignalP"/>
    </source>
</evidence>
<accession>A0A8H4R551</accession>
<dbReference type="Proteomes" id="UP000566819">
    <property type="component" value="Unassembled WGS sequence"/>
</dbReference>
<keyword evidence="3" id="KW-1185">Reference proteome</keyword>
<comment type="caution">
    <text evidence="2">The sequence shown here is derived from an EMBL/GenBank/DDBJ whole genome shotgun (WGS) entry which is preliminary data.</text>
</comment>
<evidence type="ECO:0000313" key="2">
    <source>
        <dbReference type="EMBL" id="KAF4621907.1"/>
    </source>
</evidence>
<dbReference type="EMBL" id="JAAMPI010001906">
    <property type="protein sequence ID" value="KAF4621907.1"/>
    <property type="molecule type" value="Genomic_DNA"/>
</dbReference>
<dbReference type="OrthoDB" id="4588160at2759"/>
<evidence type="ECO:0000313" key="3">
    <source>
        <dbReference type="Proteomes" id="UP000566819"/>
    </source>
</evidence>
<dbReference type="AlphaFoldDB" id="A0A8H4R551"/>
<organism evidence="2 3">
    <name type="scientific">Cudoniella acicularis</name>
    <dbReference type="NCBI Taxonomy" id="354080"/>
    <lineage>
        <taxon>Eukaryota</taxon>
        <taxon>Fungi</taxon>
        <taxon>Dikarya</taxon>
        <taxon>Ascomycota</taxon>
        <taxon>Pezizomycotina</taxon>
        <taxon>Leotiomycetes</taxon>
        <taxon>Helotiales</taxon>
        <taxon>Tricladiaceae</taxon>
        <taxon>Cudoniella</taxon>
    </lineage>
</organism>
<feature type="chain" id="PRO_5034152362" evidence="1">
    <location>
        <begin position="20"/>
        <end position="90"/>
    </location>
</feature>
<reference evidence="2 3" key="1">
    <citation type="submission" date="2020-03" db="EMBL/GenBank/DDBJ databases">
        <title>Draft Genome Sequence of Cudoniella acicularis.</title>
        <authorList>
            <person name="Buettner E."/>
            <person name="Kellner H."/>
        </authorList>
    </citation>
    <scope>NUCLEOTIDE SEQUENCE [LARGE SCALE GENOMIC DNA]</scope>
    <source>
        <strain evidence="2 3">DSM 108380</strain>
    </source>
</reference>
<keyword evidence="1" id="KW-0732">Signal</keyword>